<sequence length="580" mass="61277">MVESTERAASRWLGKCVADGGAGLRVAIALPLLSGALLVAQCYVLAGVLHGAIIDHRPLALLGMDIAIFGALLTARIALAMAGEMLAVNSGEAIKLKIRGGLAAQMLMREPIWFAGRSSGALSGTVVDQVDALEGYFVRYLPAAVQAAMLPLAFAVVVMPVDWIVGLLLLVTAPLIPVFMALAGWGAEAASKAQAQALNRLGGRFADRLRGLVTLKLFGREDAEVAGARAASEELRVRTMRVMRIAFLSSAVLEFFAALGVAGVALYIGLTFLDLVTLRGTELTLQAGLFCLLLAPEVYQPLRLMAAHYHDRAAAKAAAAEIANQAEGFPDATPLVALYHNPPLRHEGAAKLAIEGLTVKTPQGRTVIEGLALDVAPGTRIAILGESGIGKSTLLEAIGRLRAATGEIAIDGAPLNDIGEGRLRQRMAMLNQRPRIFAGSLADNIRLGRRGACDTAVTLAAQRARVTDFARLLPEGLETRLGEDGLGLSGGEIQRVALARLYLRDPGLMLLDEPTAHLDPETEALVLDGLLDFAQGRTLVVATHSRFVAARMDKVFRLAGGKLLPTIRPARVRTDGRGAA</sequence>
<dbReference type="CDD" id="cd18584">
    <property type="entry name" value="ABC_6TM_AarD_CydD"/>
    <property type="match status" value="1"/>
</dbReference>
<evidence type="ECO:0000256" key="2">
    <source>
        <dbReference type="ARBA" id="ARBA00005417"/>
    </source>
</evidence>
<dbReference type="InterPro" id="IPR014216">
    <property type="entry name" value="ABC_transptr_CydD"/>
</dbReference>
<dbReference type="GO" id="GO:0005886">
    <property type="term" value="C:plasma membrane"/>
    <property type="evidence" value="ECO:0007669"/>
    <property type="project" value="UniProtKB-SubCell"/>
</dbReference>
<keyword evidence="4" id="KW-0547">Nucleotide-binding</keyword>
<dbReference type="PANTHER" id="PTHR24221">
    <property type="entry name" value="ATP-BINDING CASSETTE SUB-FAMILY B"/>
    <property type="match status" value="1"/>
</dbReference>
<dbReference type="Pfam" id="PF00005">
    <property type="entry name" value="ABC_tran"/>
    <property type="match status" value="1"/>
</dbReference>
<dbReference type="InterPro" id="IPR011527">
    <property type="entry name" value="ABC1_TM_dom"/>
</dbReference>
<comment type="subcellular location">
    <subcellularLocation>
        <location evidence="1">Cell membrane</location>
        <topology evidence="1">Multi-pass membrane protein</topology>
    </subcellularLocation>
</comment>
<dbReference type="NCBIfam" id="TIGR02857">
    <property type="entry name" value="CydD"/>
    <property type="match status" value="1"/>
</dbReference>
<keyword evidence="5" id="KW-0067">ATP-binding</keyword>
<dbReference type="GO" id="GO:0034040">
    <property type="term" value="F:ATPase-coupled lipid transmembrane transporter activity"/>
    <property type="evidence" value="ECO:0007669"/>
    <property type="project" value="TreeGrafter"/>
</dbReference>
<proteinExistence type="inferred from homology"/>
<dbReference type="Gene3D" id="1.20.1560.10">
    <property type="entry name" value="ABC transporter type 1, transmembrane domain"/>
    <property type="match status" value="1"/>
</dbReference>
<keyword evidence="6" id="KW-1133">Transmembrane helix</keyword>
<keyword evidence="3" id="KW-0812">Transmembrane</keyword>
<dbReference type="SMART" id="SM00382">
    <property type="entry name" value="AAA"/>
    <property type="match status" value="1"/>
</dbReference>
<dbReference type="CDD" id="cd03228">
    <property type="entry name" value="ABCC_MRP_Like"/>
    <property type="match status" value="1"/>
</dbReference>
<evidence type="ECO:0000313" key="8">
    <source>
        <dbReference type="EMBL" id="QEE20320.1"/>
    </source>
</evidence>
<evidence type="ECO:0000256" key="5">
    <source>
        <dbReference type="ARBA" id="ARBA00022840"/>
    </source>
</evidence>
<dbReference type="Gene3D" id="3.40.50.300">
    <property type="entry name" value="P-loop containing nucleotide triphosphate hydrolases"/>
    <property type="match status" value="1"/>
</dbReference>
<keyword evidence="7" id="KW-0472">Membrane</keyword>
<dbReference type="PROSITE" id="PS00211">
    <property type="entry name" value="ABC_TRANSPORTER_1"/>
    <property type="match status" value="1"/>
</dbReference>
<reference evidence="8 9" key="1">
    <citation type="journal article" date="2015" name="Int. J. Syst. Evol. Microbiol.">
        <title>Youhaiella tibetensis gen. nov., sp. nov., isolated from subsurface sediment.</title>
        <authorList>
            <person name="Wang Y.X."/>
            <person name="Huang F.Q."/>
            <person name="Nogi Y."/>
            <person name="Pang S.J."/>
            <person name="Wang P.K."/>
            <person name="Lv J."/>
        </authorList>
    </citation>
    <scope>NUCLEOTIDE SEQUENCE [LARGE SCALE GENOMIC DNA]</scope>
    <source>
        <strain evidence="9">fig4</strain>
    </source>
</reference>
<evidence type="ECO:0000256" key="6">
    <source>
        <dbReference type="ARBA" id="ARBA00022989"/>
    </source>
</evidence>
<dbReference type="OrthoDB" id="9806127at2"/>
<dbReference type="EMBL" id="CP041690">
    <property type="protein sequence ID" value="QEE20320.1"/>
    <property type="molecule type" value="Genomic_DNA"/>
</dbReference>
<dbReference type="AlphaFoldDB" id="A0A5B9DM15"/>
<dbReference type="Pfam" id="PF00664">
    <property type="entry name" value="ABC_membrane"/>
    <property type="match status" value="1"/>
</dbReference>
<dbReference type="InterPro" id="IPR017871">
    <property type="entry name" value="ABC_transporter-like_CS"/>
</dbReference>
<protein>
    <submittedName>
        <fullName evidence="8">Thiol reductant ABC exporter subunit CydD</fullName>
    </submittedName>
</protein>
<dbReference type="InterPro" id="IPR027417">
    <property type="entry name" value="P-loop_NTPase"/>
</dbReference>
<dbReference type="GO" id="GO:0140359">
    <property type="term" value="F:ABC-type transporter activity"/>
    <property type="evidence" value="ECO:0007669"/>
    <property type="project" value="InterPro"/>
</dbReference>
<accession>A0A5B9DM15</accession>
<dbReference type="SUPFAM" id="SSF90123">
    <property type="entry name" value="ABC transporter transmembrane region"/>
    <property type="match status" value="1"/>
</dbReference>
<evidence type="ECO:0000256" key="1">
    <source>
        <dbReference type="ARBA" id="ARBA00004651"/>
    </source>
</evidence>
<evidence type="ECO:0000256" key="3">
    <source>
        <dbReference type="ARBA" id="ARBA00022692"/>
    </source>
</evidence>
<evidence type="ECO:0000256" key="7">
    <source>
        <dbReference type="ARBA" id="ARBA00023136"/>
    </source>
</evidence>
<dbReference type="GO" id="GO:0005524">
    <property type="term" value="F:ATP binding"/>
    <property type="evidence" value="ECO:0007669"/>
    <property type="project" value="UniProtKB-KW"/>
</dbReference>
<dbReference type="Proteomes" id="UP000321062">
    <property type="component" value="Chromosome"/>
</dbReference>
<dbReference type="InterPro" id="IPR039421">
    <property type="entry name" value="Type_1_exporter"/>
</dbReference>
<comment type="similarity">
    <text evidence="2">Belongs to the ABC transporter superfamily.</text>
</comment>
<dbReference type="PANTHER" id="PTHR24221:SF261">
    <property type="entry name" value="GLUTATHIONE_L-CYSTEINE TRANSPORT SYSTEM ATP-BINDING_PERMEASE PROTEIN CYDD"/>
    <property type="match status" value="1"/>
</dbReference>
<evidence type="ECO:0000256" key="4">
    <source>
        <dbReference type="ARBA" id="ARBA00022741"/>
    </source>
</evidence>
<keyword evidence="9" id="KW-1185">Reference proteome</keyword>
<dbReference type="SUPFAM" id="SSF52540">
    <property type="entry name" value="P-loop containing nucleoside triphosphate hydrolases"/>
    <property type="match status" value="1"/>
</dbReference>
<organism evidence="8 9">
    <name type="scientific">Paradevosia tibetensis</name>
    <dbReference type="NCBI Taxonomy" id="1447062"/>
    <lineage>
        <taxon>Bacteria</taxon>
        <taxon>Pseudomonadati</taxon>
        <taxon>Pseudomonadota</taxon>
        <taxon>Alphaproteobacteria</taxon>
        <taxon>Hyphomicrobiales</taxon>
        <taxon>Devosiaceae</taxon>
        <taxon>Paradevosia</taxon>
    </lineage>
</organism>
<dbReference type="RefSeq" id="WP_147655820.1">
    <property type="nucleotide sequence ID" value="NZ_BMFM01000001.1"/>
</dbReference>
<dbReference type="GO" id="GO:0042883">
    <property type="term" value="P:cysteine transport"/>
    <property type="evidence" value="ECO:0007669"/>
    <property type="project" value="InterPro"/>
</dbReference>
<dbReference type="KEGG" id="yti:FNA67_09100"/>
<name>A0A5B9DM15_9HYPH</name>
<evidence type="ECO:0000313" key="9">
    <source>
        <dbReference type="Proteomes" id="UP000321062"/>
    </source>
</evidence>
<dbReference type="GO" id="GO:0016887">
    <property type="term" value="F:ATP hydrolysis activity"/>
    <property type="evidence" value="ECO:0007669"/>
    <property type="project" value="InterPro"/>
</dbReference>
<dbReference type="InterPro" id="IPR036640">
    <property type="entry name" value="ABC1_TM_sf"/>
</dbReference>
<dbReference type="InterPro" id="IPR003593">
    <property type="entry name" value="AAA+_ATPase"/>
</dbReference>
<dbReference type="PROSITE" id="PS50893">
    <property type="entry name" value="ABC_TRANSPORTER_2"/>
    <property type="match status" value="1"/>
</dbReference>
<dbReference type="InterPro" id="IPR003439">
    <property type="entry name" value="ABC_transporter-like_ATP-bd"/>
</dbReference>
<dbReference type="PROSITE" id="PS50929">
    <property type="entry name" value="ABC_TM1F"/>
    <property type="match status" value="1"/>
</dbReference>
<gene>
    <name evidence="8" type="primary">cydD</name>
    <name evidence="8" type="ORF">FNA67_09100</name>
</gene>